<dbReference type="InterPro" id="IPR042183">
    <property type="entry name" value="MmgE/PrpD_sf_1"/>
</dbReference>
<dbReference type="InterPro" id="IPR036148">
    <property type="entry name" value="MmgE/PrpD_sf"/>
</dbReference>
<evidence type="ECO:0000313" key="4">
    <source>
        <dbReference type="EMBL" id="MCZ8546559.1"/>
    </source>
</evidence>
<dbReference type="RefSeq" id="WP_269906914.1">
    <property type="nucleotide sequence ID" value="NZ_JAPFQA010000009.1"/>
</dbReference>
<dbReference type="Proteomes" id="UP001152178">
    <property type="component" value="Unassembled WGS sequence"/>
</dbReference>
<feature type="domain" description="MmgE/PrpD C-terminal" evidence="3">
    <location>
        <begin position="275"/>
        <end position="423"/>
    </location>
</feature>
<evidence type="ECO:0000313" key="5">
    <source>
        <dbReference type="Proteomes" id="UP001152178"/>
    </source>
</evidence>
<reference evidence="4" key="1">
    <citation type="submission" date="2022-11" db="EMBL/GenBank/DDBJ databases">
        <authorList>
            <person name="Coimbra C."/>
        </authorList>
    </citation>
    <scope>NUCLEOTIDE SEQUENCE</scope>
    <source>
        <strain evidence="4">Jales19</strain>
    </source>
</reference>
<dbReference type="Pfam" id="PF03972">
    <property type="entry name" value="MmgE_PrpD_N"/>
    <property type="match status" value="1"/>
</dbReference>
<evidence type="ECO:0000259" key="3">
    <source>
        <dbReference type="Pfam" id="PF19305"/>
    </source>
</evidence>
<name>A0ABT4QYH6_9HYPH</name>
<accession>A0ABT4QYH6</accession>
<organism evidence="4 5">
    <name type="scientific">Mesorhizobium qingshengii</name>
    <dbReference type="NCBI Taxonomy" id="1165689"/>
    <lineage>
        <taxon>Bacteria</taxon>
        <taxon>Pseudomonadati</taxon>
        <taxon>Pseudomonadota</taxon>
        <taxon>Alphaproteobacteria</taxon>
        <taxon>Hyphomicrobiales</taxon>
        <taxon>Phyllobacteriaceae</taxon>
        <taxon>Mesorhizobium</taxon>
    </lineage>
</organism>
<dbReference type="EMBL" id="JAPFQA010000009">
    <property type="protein sequence ID" value="MCZ8546559.1"/>
    <property type="molecule type" value="Genomic_DNA"/>
</dbReference>
<dbReference type="InterPro" id="IPR045337">
    <property type="entry name" value="MmgE_PrpD_C"/>
</dbReference>
<dbReference type="Pfam" id="PF19305">
    <property type="entry name" value="MmgE_PrpD_C"/>
    <property type="match status" value="1"/>
</dbReference>
<protein>
    <submittedName>
        <fullName evidence="4">MmgE/PrpD family protein</fullName>
    </submittedName>
</protein>
<comment type="similarity">
    <text evidence="1">Belongs to the PrpD family.</text>
</comment>
<dbReference type="InterPro" id="IPR005656">
    <property type="entry name" value="MmgE_PrpD"/>
</dbReference>
<sequence>MTGDVSQPFAAGLSRRLAAFVHRSRWEDVPEPVRAHAMRAIFNGFGTALGGSSDQAVLRLTKSLAPFSAGENATVIGHAQRRDALTAAFLNAAAMNVFDFDDTHAGTIIHPTAPVAPVVLALAETRPTSGAELLHAFTLGVEVACRIGNAVSPGHYDRGWHITSTCGIFGAAVAAAKLLKLGENEILWALGNASAQASGLVETLGFMAKSTGVGNAARGGLISALMAQCGVEGPPQPLEGPRGFLKVCSDHPRPELIEGGLGRDWEILRTMFKPYPCGVVLNPVIDACLAARATPNFSANQIAEVVVRGAPLLKARADRPEVTTGREAQVSAQHAVAVSLLRGHAGAEEFSDAAVNDPLVRGLRAKVRPVEIDANTAVEAAHVSIRFADGSSLVVSEKAATGSLARPMSDSALREKFAALARYGCPTLGVAPLARTLWTLADQKNSGDLMVLARPSSGVVRE</sequence>
<proteinExistence type="inferred from homology"/>
<dbReference type="SUPFAM" id="SSF103378">
    <property type="entry name" value="2-methylcitrate dehydratase PrpD"/>
    <property type="match status" value="1"/>
</dbReference>
<keyword evidence="5" id="KW-1185">Reference proteome</keyword>
<comment type="caution">
    <text evidence="4">The sequence shown here is derived from an EMBL/GenBank/DDBJ whole genome shotgun (WGS) entry which is preliminary data.</text>
</comment>
<dbReference type="InterPro" id="IPR045336">
    <property type="entry name" value="MmgE_PrpD_N"/>
</dbReference>
<dbReference type="PANTHER" id="PTHR16943:SF8">
    <property type="entry name" value="2-METHYLCITRATE DEHYDRATASE"/>
    <property type="match status" value="1"/>
</dbReference>
<dbReference type="InterPro" id="IPR042188">
    <property type="entry name" value="MmgE/PrpD_sf_2"/>
</dbReference>
<evidence type="ECO:0000256" key="1">
    <source>
        <dbReference type="ARBA" id="ARBA00006174"/>
    </source>
</evidence>
<evidence type="ECO:0000259" key="2">
    <source>
        <dbReference type="Pfam" id="PF03972"/>
    </source>
</evidence>
<dbReference type="Gene3D" id="1.10.4100.10">
    <property type="entry name" value="2-methylcitrate dehydratase PrpD"/>
    <property type="match status" value="1"/>
</dbReference>
<dbReference type="Gene3D" id="3.30.1330.120">
    <property type="entry name" value="2-methylcitrate dehydratase PrpD"/>
    <property type="match status" value="1"/>
</dbReference>
<dbReference type="PANTHER" id="PTHR16943">
    <property type="entry name" value="2-METHYLCITRATE DEHYDRATASE-RELATED"/>
    <property type="match status" value="1"/>
</dbReference>
<feature type="domain" description="MmgE/PrpD N-terminal" evidence="2">
    <location>
        <begin position="15"/>
        <end position="255"/>
    </location>
</feature>
<gene>
    <name evidence="4" type="ORF">OOJ09_20415</name>
</gene>